<dbReference type="Proteomes" id="UP000011704">
    <property type="component" value="Unassembled WGS sequence"/>
</dbReference>
<dbReference type="AlphaFoldDB" id="M1YFN8"/>
<dbReference type="EMBL" id="CAQJ01000002">
    <property type="protein sequence ID" value="CCQ89252.1"/>
    <property type="molecule type" value="Genomic_DNA"/>
</dbReference>
<comment type="caution">
    <text evidence="3">The sequence shown here is derived from an EMBL/GenBank/DDBJ whole genome shotgun (WGS) entry which is preliminary data.</text>
</comment>
<organism evidence="3 4">
    <name type="scientific">Nitrospina gracilis (strain 3/211)</name>
    <dbReference type="NCBI Taxonomy" id="1266370"/>
    <lineage>
        <taxon>Bacteria</taxon>
        <taxon>Pseudomonadati</taxon>
        <taxon>Nitrospinota/Tectimicrobiota group</taxon>
        <taxon>Nitrospinota</taxon>
        <taxon>Nitrospinia</taxon>
        <taxon>Nitrospinales</taxon>
        <taxon>Nitrospinaceae</taxon>
        <taxon>Nitrospina</taxon>
    </lineage>
</organism>
<name>M1YFN8_NITG3</name>
<reference evidence="3 4" key="1">
    <citation type="journal article" date="2013" name="Front. Microbiol.">
        <title>The genome of Nitrospina gracilis illuminates the metabolism and evolution of the major marine nitrite oxidizer.</title>
        <authorList>
            <person name="Luecker S."/>
            <person name="Nowka B."/>
            <person name="Rattei T."/>
            <person name="Spieck E."/>
            <person name="and Daims H."/>
        </authorList>
    </citation>
    <scope>NUCLEOTIDE SEQUENCE [LARGE SCALE GENOMIC DNA]</scope>
    <source>
        <strain evidence="3 4">3/211</strain>
    </source>
</reference>
<dbReference type="RefSeq" id="WP_005005454.1">
    <property type="nucleotide sequence ID" value="NZ_HG422173.1"/>
</dbReference>
<evidence type="ECO:0000313" key="3">
    <source>
        <dbReference type="EMBL" id="CCQ89252.1"/>
    </source>
</evidence>
<sequence>MNPFGAFKHAWILILMTCVFAWACSPAHAQDVVDIPSMGYEAFGDAAVHNENYVAGRDRAVREAFRNSLDEALRDMLGATVYNQNKSALKSMYSNPEAYIQSYRYLEATDDLIEKVSRVKLEVMFFKEALNKELNTRGVLAALVKPRTVLVLLKEKSLTADTVYSFWEAMPIAEVSMYKHLVARDIQAIKRESVRDKIPETLVLRAVNGDLQASVEVGLKAAADVVVLGTARSTLVNEDAGTGTKTIQANLNVRAVSATQGVLIAAKSEIATVKVEKDFDGELKAFEKVSENMVRFLADALSRYWGPDKKKVVQQQEDNDLPPGDELGGDEEPPPVEPPPTQQIPSNLPPMMGDL</sequence>
<dbReference type="HOGENOM" id="CLU_780386_0_0_0"/>
<accession>M1YFN8</accession>
<dbReference type="STRING" id="1266370.NITGR_100057"/>
<proteinExistence type="predicted"/>
<feature type="region of interest" description="Disordered" evidence="1">
    <location>
        <begin position="310"/>
        <end position="355"/>
    </location>
</feature>
<evidence type="ECO:0008006" key="5">
    <source>
        <dbReference type="Google" id="ProtNLM"/>
    </source>
</evidence>
<feature type="chain" id="PRO_5004019711" description="Curli production assembly/transport component CsgG" evidence="2">
    <location>
        <begin position="30"/>
        <end position="355"/>
    </location>
</feature>
<gene>
    <name evidence="3" type="ORF">NITGR_100057</name>
</gene>
<keyword evidence="2" id="KW-0732">Signal</keyword>
<feature type="signal peptide" evidence="2">
    <location>
        <begin position="1"/>
        <end position="29"/>
    </location>
</feature>
<evidence type="ECO:0000256" key="1">
    <source>
        <dbReference type="SAM" id="MobiDB-lite"/>
    </source>
</evidence>
<evidence type="ECO:0000313" key="4">
    <source>
        <dbReference type="Proteomes" id="UP000011704"/>
    </source>
</evidence>
<keyword evidence="4" id="KW-1185">Reference proteome</keyword>
<protein>
    <recommendedName>
        <fullName evidence="5">Curli production assembly/transport component CsgG</fullName>
    </recommendedName>
</protein>
<evidence type="ECO:0000256" key="2">
    <source>
        <dbReference type="SAM" id="SignalP"/>
    </source>
</evidence>
<dbReference type="InParanoid" id="M1YFN8"/>